<keyword evidence="3 11" id="KW-0813">Transport</keyword>
<keyword evidence="10 11" id="KW-0998">Cell outer membrane</keyword>
<dbReference type="InterPro" id="IPR011276">
    <property type="entry name" value="TonB_haem/Hb_rcpt"/>
</dbReference>
<evidence type="ECO:0000256" key="14">
    <source>
        <dbReference type="SAM" id="SignalP"/>
    </source>
</evidence>
<dbReference type="GO" id="GO:0015232">
    <property type="term" value="F:heme transmembrane transporter activity"/>
    <property type="evidence" value="ECO:0007669"/>
    <property type="project" value="InterPro"/>
</dbReference>
<dbReference type="NCBIfam" id="TIGR01785">
    <property type="entry name" value="TonB-hemin"/>
    <property type="match status" value="1"/>
</dbReference>
<dbReference type="PROSITE" id="PS52016">
    <property type="entry name" value="TONB_DEPENDENT_REC_3"/>
    <property type="match status" value="1"/>
</dbReference>
<feature type="domain" description="TonB-dependent receptor plug" evidence="16">
    <location>
        <begin position="49"/>
        <end position="169"/>
    </location>
</feature>
<dbReference type="Gene3D" id="2.170.130.10">
    <property type="entry name" value="TonB-dependent receptor, plug domain"/>
    <property type="match status" value="1"/>
</dbReference>
<dbReference type="NCBIfam" id="TIGR01786">
    <property type="entry name" value="TonB-hemlactrns"/>
    <property type="match status" value="1"/>
</dbReference>
<dbReference type="Gene3D" id="2.40.170.20">
    <property type="entry name" value="TonB-dependent receptor, beta-barrel domain"/>
    <property type="match status" value="1"/>
</dbReference>
<keyword evidence="18" id="KW-1185">Reference proteome</keyword>
<keyword evidence="6 14" id="KW-0732">Signal</keyword>
<dbReference type="EMBL" id="JAASQV010000002">
    <property type="protein sequence ID" value="NIJ66126.1"/>
    <property type="molecule type" value="Genomic_DNA"/>
</dbReference>
<dbReference type="SUPFAM" id="SSF56935">
    <property type="entry name" value="Porins"/>
    <property type="match status" value="1"/>
</dbReference>
<evidence type="ECO:0000256" key="8">
    <source>
        <dbReference type="ARBA" id="ARBA00023136"/>
    </source>
</evidence>
<dbReference type="Pfam" id="PF00593">
    <property type="entry name" value="TonB_dep_Rec_b-barrel"/>
    <property type="match status" value="1"/>
</dbReference>
<dbReference type="Proteomes" id="UP000564677">
    <property type="component" value="Unassembled WGS sequence"/>
</dbReference>
<evidence type="ECO:0000313" key="17">
    <source>
        <dbReference type="EMBL" id="NIJ66126.1"/>
    </source>
</evidence>
<feature type="compositionally biased region" description="Polar residues" evidence="13">
    <location>
        <begin position="243"/>
        <end position="252"/>
    </location>
</feature>
<evidence type="ECO:0000313" key="18">
    <source>
        <dbReference type="Proteomes" id="UP000564677"/>
    </source>
</evidence>
<evidence type="ECO:0000256" key="13">
    <source>
        <dbReference type="SAM" id="MobiDB-lite"/>
    </source>
</evidence>
<evidence type="ECO:0000256" key="3">
    <source>
        <dbReference type="ARBA" id="ARBA00022448"/>
    </source>
</evidence>
<keyword evidence="8 11" id="KW-0472">Membrane</keyword>
<evidence type="ECO:0000256" key="2">
    <source>
        <dbReference type="ARBA" id="ARBA00009810"/>
    </source>
</evidence>
<evidence type="ECO:0000256" key="12">
    <source>
        <dbReference type="RuleBase" id="RU003357"/>
    </source>
</evidence>
<dbReference type="PANTHER" id="PTHR30069">
    <property type="entry name" value="TONB-DEPENDENT OUTER MEMBRANE RECEPTOR"/>
    <property type="match status" value="1"/>
</dbReference>
<keyword evidence="7 12" id="KW-0798">TonB box</keyword>
<evidence type="ECO:0000259" key="15">
    <source>
        <dbReference type="Pfam" id="PF00593"/>
    </source>
</evidence>
<feature type="domain" description="TonB-dependent receptor-like beta-barrel" evidence="15">
    <location>
        <begin position="291"/>
        <end position="705"/>
    </location>
</feature>
<evidence type="ECO:0000259" key="16">
    <source>
        <dbReference type="Pfam" id="PF07715"/>
    </source>
</evidence>
<dbReference type="InterPro" id="IPR036942">
    <property type="entry name" value="Beta-barrel_TonB_sf"/>
</dbReference>
<keyword evidence="5 11" id="KW-0812">Transmembrane</keyword>
<dbReference type="PANTHER" id="PTHR30069:SF29">
    <property type="entry name" value="HEMOGLOBIN AND HEMOGLOBIN-HAPTOGLOBIN-BINDING PROTEIN 1-RELATED"/>
    <property type="match status" value="1"/>
</dbReference>
<keyword evidence="4 11" id="KW-1134">Transmembrane beta strand</keyword>
<protein>
    <submittedName>
        <fullName evidence="17">Hemoglobin/transferrin/lactoferrin receptor protein</fullName>
    </submittedName>
</protein>
<comment type="subcellular location">
    <subcellularLocation>
        <location evidence="1 11">Cell outer membrane</location>
        <topology evidence="1 11">Multi-pass membrane protein</topology>
    </subcellularLocation>
</comment>
<feature type="region of interest" description="Disordered" evidence="13">
    <location>
        <begin position="232"/>
        <end position="254"/>
    </location>
</feature>
<name>A0A7X5V1D9_9SPHN</name>
<dbReference type="InterPro" id="IPR000531">
    <property type="entry name" value="Beta-barrel_TonB"/>
</dbReference>
<reference evidence="17 18" key="1">
    <citation type="submission" date="2020-03" db="EMBL/GenBank/DDBJ databases">
        <title>Genomic Encyclopedia of Type Strains, Phase IV (KMG-IV): sequencing the most valuable type-strain genomes for metagenomic binning, comparative biology and taxonomic classification.</title>
        <authorList>
            <person name="Goeker M."/>
        </authorList>
    </citation>
    <scope>NUCLEOTIDE SEQUENCE [LARGE SCALE GENOMIC DNA]</scope>
    <source>
        <strain evidence="17 18">DSM 4733</strain>
    </source>
</reference>
<dbReference type="RefSeq" id="WP_167300408.1">
    <property type="nucleotide sequence ID" value="NZ_JAASQV010000002.1"/>
</dbReference>
<dbReference type="CDD" id="cd01347">
    <property type="entry name" value="ligand_gated_channel"/>
    <property type="match status" value="1"/>
</dbReference>
<gene>
    <name evidence="17" type="ORF">FHR20_003088</name>
</gene>
<evidence type="ECO:0000256" key="10">
    <source>
        <dbReference type="ARBA" id="ARBA00023237"/>
    </source>
</evidence>
<dbReference type="InterPro" id="IPR039426">
    <property type="entry name" value="TonB-dep_rcpt-like"/>
</dbReference>
<feature type="chain" id="PRO_5030961166" evidence="14">
    <location>
        <begin position="23"/>
        <end position="744"/>
    </location>
</feature>
<dbReference type="GO" id="GO:0015344">
    <property type="term" value="F:siderophore uptake transmembrane transporter activity"/>
    <property type="evidence" value="ECO:0007669"/>
    <property type="project" value="TreeGrafter"/>
</dbReference>
<organism evidence="17 18">
    <name type="scientific">Sphingomonas leidyi</name>
    <dbReference type="NCBI Taxonomy" id="68569"/>
    <lineage>
        <taxon>Bacteria</taxon>
        <taxon>Pseudomonadati</taxon>
        <taxon>Pseudomonadota</taxon>
        <taxon>Alphaproteobacteria</taxon>
        <taxon>Sphingomonadales</taxon>
        <taxon>Sphingomonadaceae</taxon>
        <taxon>Sphingomonas</taxon>
    </lineage>
</organism>
<evidence type="ECO:0000256" key="9">
    <source>
        <dbReference type="ARBA" id="ARBA00023170"/>
    </source>
</evidence>
<comment type="similarity">
    <text evidence="2 11 12">Belongs to the TonB-dependent receptor family.</text>
</comment>
<evidence type="ECO:0000256" key="4">
    <source>
        <dbReference type="ARBA" id="ARBA00022452"/>
    </source>
</evidence>
<keyword evidence="9 17" id="KW-0675">Receptor</keyword>
<evidence type="ECO:0000256" key="6">
    <source>
        <dbReference type="ARBA" id="ARBA00022729"/>
    </source>
</evidence>
<sequence length="744" mass="79783">MGRFSALGVSMLALAAALPAQAKDEQEKKPAAAQESTITVTATRIPADVKEVPATVTVIDDRRMADELTTDIKDLVRYEPGISVPRGPTRFGAALGTTGRAGNEGFVIRGIGGNRVLIQVDGVRVPDGFSFGAQSTGRGDYVDLGLVKSVEILRGPASALYGSDGLAGAVSFTTSDPSDFLQGGKKVGGLARAAYSSADNEFSETGVVAGRFGDLSAMVAYTRRDYHELDNKGTTGGIGTARTEPNPQNGHSNAALGRLVYEPDAHSRFRITGEYVGSRLFTNVLTGLTPLPATGTTIDLLQARDTSRRGRIAGDWTWHGEGTLEFARLSGYWQNSKDRQFTDEDRSPVADRERLNTFENRVYGASGEVRLGFGADDGLRAKLTLAGDISWTNQKGLRDGVVPPAGETFPTRAFPVTDYMLAGLVAAAEVSFGPVTLYPALRFDAYRLTPEKDPLLPTFAASGQDGSRVSPKVGAVIKLSDGVRLFANYAQGFKAPEPSQVNNFFANPPVGYTSIANPNLKPENSESFEGGFRYFNTLVSFDLTGFYARYHDFIDQVETTGRPFPSPANPWIYQWRNLGGVKIRGIEARAEVRPARGLSATLAVSYAHGDTIGTNGARLPLQSVDPLKAVAGIGYDAADRRFGGRLMATYGGQKEIARTRGSGCYAATAGAVPNCFTGSDFVTFDITAYVRVAEGVTVRGGVFNLTDRKYWLWQDIRGLAASSTVRDAYTQPGRNGSVSISYRF</sequence>
<dbReference type="GO" id="GO:0044718">
    <property type="term" value="P:siderophore transmembrane transport"/>
    <property type="evidence" value="ECO:0007669"/>
    <property type="project" value="TreeGrafter"/>
</dbReference>
<comment type="caution">
    <text evidence="17">The sequence shown here is derived from an EMBL/GenBank/DDBJ whole genome shotgun (WGS) entry which is preliminary data.</text>
</comment>
<feature type="signal peptide" evidence="14">
    <location>
        <begin position="1"/>
        <end position="22"/>
    </location>
</feature>
<evidence type="ECO:0000256" key="7">
    <source>
        <dbReference type="ARBA" id="ARBA00023077"/>
    </source>
</evidence>
<dbReference type="GO" id="GO:0009279">
    <property type="term" value="C:cell outer membrane"/>
    <property type="evidence" value="ECO:0007669"/>
    <property type="project" value="UniProtKB-SubCell"/>
</dbReference>
<evidence type="ECO:0000256" key="5">
    <source>
        <dbReference type="ARBA" id="ARBA00022692"/>
    </source>
</evidence>
<dbReference type="AlphaFoldDB" id="A0A7X5V1D9"/>
<dbReference type="InterPro" id="IPR012910">
    <property type="entry name" value="Plug_dom"/>
</dbReference>
<dbReference type="InterPro" id="IPR010949">
    <property type="entry name" value="TonB_Hb/transfer/lactofer_rcpt"/>
</dbReference>
<evidence type="ECO:0000256" key="11">
    <source>
        <dbReference type="PROSITE-ProRule" id="PRU01360"/>
    </source>
</evidence>
<dbReference type="InterPro" id="IPR037066">
    <property type="entry name" value="Plug_dom_sf"/>
</dbReference>
<proteinExistence type="inferred from homology"/>
<dbReference type="Pfam" id="PF07715">
    <property type="entry name" value="Plug"/>
    <property type="match status" value="1"/>
</dbReference>
<accession>A0A7X5V1D9</accession>
<evidence type="ECO:0000256" key="1">
    <source>
        <dbReference type="ARBA" id="ARBA00004571"/>
    </source>
</evidence>